<dbReference type="EMBL" id="BAAABM010000007">
    <property type="protein sequence ID" value="GAA0323638.1"/>
    <property type="molecule type" value="Genomic_DNA"/>
</dbReference>
<organism evidence="2 3">
    <name type="scientific">Actinoallomurus spadix</name>
    <dbReference type="NCBI Taxonomy" id="79912"/>
    <lineage>
        <taxon>Bacteria</taxon>
        <taxon>Bacillati</taxon>
        <taxon>Actinomycetota</taxon>
        <taxon>Actinomycetes</taxon>
        <taxon>Streptosporangiales</taxon>
        <taxon>Thermomonosporaceae</taxon>
        <taxon>Actinoallomurus</taxon>
    </lineage>
</organism>
<sequence>MTERLPIFPLGAVLFPGLVLPLKIFEERYLDLMRDLLEGEEPFRFGVVSIELGHEVGPGAARRLAAVGCTAELRGIQRHDDGRYDVVTSGGTRFRIEDVDDSLSYLRADVTMLPEENGPGADTISGPVTRLFHRYCDRLSDHGAEVAEFGDLPEEPVRLSYVIAAAMVLDRHDKQRLLQAEDAATRLHLEYDLLRRENVLLEALPTVPASEFLGGTVSPN</sequence>
<dbReference type="SMART" id="SM00464">
    <property type="entry name" value="LON"/>
    <property type="match status" value="1"/>
</dbReference>
<keyword evidence="3" id="KW-1185">Reference proteome</keyword>
<name>A0ABP3FR75_9ACTN</name>
<evidence type="ECO:0000259" key="1">
    <source>
        <dbReference type="PROSITE" id="PS51787"/>
    </source>
</evidence>
<dbReference type="PANTHER" id="PTHR46732:SF8">
    <property type="entry name" value="ATP-DEPENDENT PROTEASE LA (LON) DOMAIN PROTEIN"/>
    <property type="match status" value="1"/>
</dbReference>
<dbReference type="PROSITE" id="PS51787">
    <property type="entry name" value="LON_N"/>
    <property type="match status" value="1"/>
</dbReference>
<dbReference type="InterPro" id="IPR003111">
    <property type="entry name" value="Lon_prtase_N"/>
</dbReference>
<dbReference type="Gene3D" id="2.30.130.40">
    <property type="entry name" value="LON domain-like"/>
    <property type="match status" value="1"/>
</dbReference>
<dbReference type="InterPro" id="IPR015947">
    <property type="entry name" value="PUA-like_sf"/>
</dbReference>
<evidence type="ECO:0000313" key="2">
    <source>
        <dbReference type="EMBL" id="GAA0323638.1"/>
    </source>
</evidence>
<protein>
    <submittedName>
        <fullName evidence="2">LON peptidase substrate-binding domain-containing protein</fullName>
    </submittedName>
</protein>
<comment type="caution">
    <text evidence="2">The sequence shown here is derived from an EMBL/GenBank/DDBJ whole genome shotgun (WGS) entry which is preliminary data.</text>
</comment>
<dbReference type="SUPFAM" id="SSF88697">
    <property type="entry name" value="PUA domain-like"/>
    <property type="match status" value="1"/>
</dbReference>
<proteinExistence type="predicted"/>
<dbReference type="Gene3D" id="1.20.58.1480">
    <property type="match status" value="1"/>
</dbReference>
<feature type="domain" description="Lon N-terminal" evidence="1">
    <location>
        <begin position="5"/>
        <end position="198"/>
    </location>
</feature>
<dbReference type="PANTHER" id="PTHR46732">
    <property type="entry name" value="ATP-DEPENDENT PROTEASE LA (LON) DOMAIN PROTEIN"/>
    <property type="match status" value="1"/>
</dbReference>
<dbReference type="Pfam" id="PF02190">
    <property type="entry name" value="LON_substr_bdg"/>
    <property type="match status" value="1"/>
</dbReference>
<dbReference type="InterPro" id="IPR046336">
    <property type="entry name" value="Lon_prtase_N_sf"/>
</dbReference>
<dbReference type="Proteomes" id="UP001501822">
    <property type="component" value="Unassembled WGS sequence"/>
</dbReference>
<dbReference type="RefSeq" id="WP_252799772.1">
    <property type="nucleotide sequence ID" value="NZ_BAAABM010000007.1"/>
</dbReference>
<evidence type="ECO:0000313" key="3">
    <source>
        <dbReference type="Proteomes" id="UP001501822"/>
    </source>
</evidence>
<accession>A0ABP3FR75</accession>
<gene>
    <name evidence="2" type="ORF">GCM10010151_11850</name>
</gene>
<reference evidence="3" key="1">
    <citation type="journal article" date="2019" name="Int. J. Syst. Evol. Microbiol.">
        <title>The Global Catalogue of Microorganisms (GCM) 10K type strain sequencing project: providing services to taxonomists for standard genome sequencing and annotation.</title>
        <authorList>
            <consortium name="The Broad Institute Genomics Platform"/>
            <consortium name="The Broad Institute Genome Sequencing Center for Infectious Disease"/>
            <person name="Wu L."/>
            <person name="Ma J."/>
        </authorList>
    </citation>
    <scope>NUCLEOTIDE SEQUENCE [LARGE SCALE GENOMIC DNA]</scope>
    <source>
        <strain evidence="3">JCM 3146</strain>
    </source>
</reference>